<gene>
    <name evidence="2" type="ORF">ACFOZY_12210</name>
</gene>
<dbReference type="SMART" id="SM00260">
    <property type="entry name" value="CheW"/>
    <property type="match status" value="1"/>
</dbReference>
<dbReference type="EMBL" id="JBHSEC010000019">
    <property type="protein sequence ID" value="MFC4411184.1"/>
    <property type="molecule type" value="Genomic_DNA"/>
</dbReference>
<feature type="domain" description="CheW-like" evidence="1">
    <location>
        <begin position="3"/>
        <end position="142"/>
    </location>
</feature>
<name>A0ABV8X7P2_9LACT</name>
<dbReference type="PANTHER" id="PTHR22617:SF23">
    <property type="entry name" value="CHEMOTAXIS PROTEIN CHEW"/>
    <property type="match status" value="1"/>
</dbReference>
<evidence type="ECO:0000313" key="2">
    <source>
        <dbReference type="EMBL" id="MFC4411184.1"/>
    </source>
</evidence>
<sequence length="155" mass="17332">MSNVKAVIVRSGNEEYALPVENVISIEKLESINPIPHLPDYMLGLMKIRGELVPVLDLEQILYNRKAPQNDVVRVVVVQTDSLNIGLLVLDAKEILDLPEDTLKQIGLSNYSRTKFVSSVANLENRMITLIDPTVLVTTLEGVKEIKEYMDSVES</sequence>
<dbReference type="RefSeq" id="WP_378155825.1">
    <property type="nucleotide sequence ID" value="NZ_JBHSEC010000019.1"/>
</dbReference>
<organism evidence="2 3">
    <name type="scientific">Chungangia koreensis</name>
    <dbReference type="NCBI Taxonomy" id="752657"/>
    <lineage>
        <taxon>Bacteria</taxon>
        <taxon>Bacillati</taxon>
        <taxon>Bacillota</taxon>
        <taxon>Bacilli</taxon>
        <taxon>Lactobacillales</taxon>
        <taxon>Chungangia</taxon>
    </lineage>
</organism>
<comment type="caution">
    <text evidence="2">The sequence shown here is derived from an EMBL/GenBank/DDBJ whole genome shotgun (WGS) entry which is preliminary data.</text>
</comment>
<evidence type="ECO:0000313" key="3">
    <source>
        <dbReference type="Proteomes" id="UP001595817"/>
    </source>
</evidence>
<keyword evidence="3" id="KW-1185">Reference proteome</keyword>
<protein>
    <submittedName>
        <fullName evidence="2">Chemotaxis protein CheW</fullName>
    </submittedName>
</protein>
<dbReference type="Proteomes" id="UP001595817">
    <property type="component" value="Unassembled WGS sequence"/>
</dbReference>
<dbReference type="CDD" id="cd00588">
    <property type="entry name" value="CheW_like"/>
    <property type="match status" value="1"/>
</dbReference>
<proteinExistence type="predicted"/>
<dbReference type="PROSITE" id="PS50851">
    <property type="entry name" value="CHEW"/>
    <property type="match status" value="1"/>
</dbReference>
<accession>A0ABV8X7P2</accession>
<dbReference type="InterPro" id="IPR039315">
    <property type="entry name" value="CheW"/>
</dbReference>
<dbReference type="Gene3D" id="2.30.30.40">
    <property type="entry name" value="SH3 Domains"/>
    <property type="match status" value="1"/>
</dbReference>
<dbReference type="InterPro" id="IPR036061">
    <property type="entry name" value="CheW-like_dom_sf"/>
</dbReference>
<dbReference type="Pfam" id="PF01584">
    <property type="entry name" value="CheW"/>
    <property type="match status" value="1"/>
</dbReference>
<reference evidence="3" key="1">
    <citation type="journal article" date="2019" name="Int. J. Syst. Evol. Microbiol.">
        <title>The Global Catalogue of Microorganisms (GCM) 10K type strain sequencing project: providing services to taxonomists for standard genome sequencing and annotation.</title>
        <authorList>
            <consortium name="The Broad Institute Genomics Platform"/>
            <consortium name="The Broad Institute Genome Sequencing Center for Infectious Disease"/>
            <person name="Wu L."/>
            <person name="Ma J."/>
        </authorList>
    </citation>
    <scope>NUCLEOTIDE SEQUENCE [LARGE SCALE GENOMIC DNA]</scope>
    <source>
        <strain evidence="3">CCUG 59778</strain>
    </source>
</reference>
<dbReference type="PANTHER" id="PTHR22617">
    <property type="entry name" value="CHEMOTAXIS SENSOR HISTIDINE KINASE-RELATED"/>
    <property type="match status" value="1"/>
</dbReference>
<evidence type="ECO:0000259" key="1">
    <source>
        <dbReference type="PROSITE" id="PS50851"/>
    </source>
</evidence>
<dbReference type="SUPFAM" id="SSF50341">
    <property type="entry name" value="CheW-like"/>
    <property type="match status" value="1"/>
</dbReference>
<dbReference type="InterPro" id="IPR002545">
    <property type="entry name" value="CheW-lke_dom"/>
</dbReference>
<dbReference type="Gene3D" id="2.40.50.180">
    <property type="entry name" value="CheA-289, Domain 4"/>
    <property type="match status" value="1"/>
</dbReference>